<evidence type="ECO:0000313" key="2">
    <source>
        <dbReference type="EMBL" id="ACX95844.1"/>
    </source>
</evidence>
<dbReference type="KEGG" id="hna:Hneap_1008"/>
<feature type="transmembrane region" description="Helical" evidence="1">
    <location>
        <begin position="6"/>
        <end position="27"/>
    </location>
</feature>
<organism evidence="2 3">
    <name type="scientific">Halothiobacillus neapolitanus (strain ATCC 23641 / DSM 15147 / CIP 104769 / NCIMB 8539 / c2)</name>
    <name type="common">Thiobacillus neapolitanus</name>
    <dbReference type="NCBI Taxonomy" id="555778"/>
    <lineage>
        <taxon>Bacteria</taxon>
        <taxon>Pseudomonadati</taxon>
        <taxon>Pseudomonadota</taxon>
        <taxon>Gammaproteobacteria</taxon>
        <taxon>Chromatiales</taxon>
        <taxon>Halothiobacillaceae</taxon>
        <taxon>Halothiobacillus</taxon>
    </lineage>
</organism>
<keyword evidence="1" id="KW-1133">Transmembrane helix</keyword>
<dbReference type="EMBL" id="CP001801">
    <property type="protein sequence ID" value="ACX95844.1"/>
    <property type="molecule type" value="Genomic_DNA"/>
</dbReference>
<evidence type="ECO:0000313" key="3">
    <source>
        <dbReference type="Proteomes" id="UP000009102"/>
    </source>
</evidence>
<evidence type="ECO:0000256" key="1">
    <source>
        <dbReference type="SAM" id="Phobius"/>
    </source>
</evidence>
<keyword evidence="3" id="KW-1185">Reference proteome</keyword>
<dbReference type="RefSeq" id="WP_012823880.1">
    <property type="nucleotide sequence ID" value="NC_013422.1"/>
</dbReference>
<keyword evidence="1" id="KW-0472">Membrane</keyword>
<keyword evidence="1" id="KW-0812">Transmembrane</keyword>
<reference evidence="2 3" key="1">
    <citation type="submission" date="2009-10" db="EMBL/GenBank/DDBJ databases">
        <title>Complete sequence of Halothiobacillus neapolitanus c2.</title>
        <authorList>
            <consortium name="US DOE Joint Genome Institute"/>
            <person name="Lucas S."/>
            <person name="Copeland A."/>
            <person name="Lapidus A."/>
            <person name="Glavina del Rio T."/>
            <person name="Tice H."/>
            <person name="Bruce D."/>
            <person name="Goodwin L."/>
            <person name="Pitluck S."/>
            <person name="Davenport K."/>
            <person name="Brettin T."/>
            <person name="Detter J.C."/>
            <person name="Han C."/>
            <person name="Tapia R."/>
            <person name="Larimer F."/>
            <person name="Land M."/>
            <person name="Hauser L."/>
            <person name="Kyrpides N."/>
            <person name="Mikhailova N."/>
            <person name="Kerfeld C."/>
            <person name="Cannon G."/>
            <person name="Heinhort S."/>
        </authorList>
    </citation>
    <scope>NUCLEOTIDE SEQUENCE [LARGE SCALE GENOMIC DNA]</scope>
    <source>
        <strain evidence="3">ATCC 23641 / c2</strain>
    </source>
</reference>
<dbReference type="STRING" id="555778.Hneap_1008"/>
<sequence length="154" mass="17216">MDTVNNYISLTTAILNLIVAVAAVSIYIKKNSLNTNSTKKINTDLSLDLIEAALWISAAVQLSIFQSSEYAAITATCGLIVRVYHYLKSYRPRHRPETAKLVLASIGAMFYIFASFIDILSDQILDLYKINTLNQDNISKIIKTNDKLIKLITK</sequence>
<feature type="transmembrane region" description="Helical" evidence="1">
    <location>
        <begin position="99"/>
        <end position="117"/>
    </location>
</feature>
<dbReference type="HOGENOM" id="CLU_1701807_0_0_6"/>
<dbReference type="Proteomes" id="UP000009102">
    <property type="component" value="Chromosome"/>
</dbReference>
<accession>D0KZH1</accession>
<gene>
    <name evidence="2" type="ordered locus">Hneap_1008</name>
</gene>
<dbReference type="AlphaFoldDB" id="D0KZH1"/>
<feature type="transmembrane region" description="Helical" evidence="1">
    <location>
        <begin position="70"/>
        <end position="87"/>
    </location>
</feature>
<proteinExistence type="predicted"/>
<protein>
    <submittedName>
        <fullName evidence="2">Uncharacterized protein</fullName>
    </submittedName>
</protein>
<name>D0KZH1_HALNC</name>